<gene>
    <name evidence="3" type="ORF">MNODULE_09670</name>
</gene>
<accession>A0A7X6IB21</accession>
<protein>
    <recommendedName>
        <fullName evidence="5">DUF5666 domain-containing protein</fullName>
    </recommendedName>
</protein>
<dbReference type="EMBL" id="VTOW01000002">
    <property type="protein sequence ID" value="NKE71005.1"/>
    <property type="molecule type" value="Genomic_DNA"/>
</dbReference>
<proteinExistence type="predicted"/>
<feature type="signal peptide" evidence="2">
    <location>
        <begin position="1"/>
        <end position="24"/>
    </location>
</feature>
<dbReference type="AlphaFoldDB" id="A0A7X6IB21"/>
<dbReference type="RefSeq" id="WP_168059349.1">
    <property type="nucleotide sequence ID" value="NZ_VTOW01000002.1"/>
</dbReference>
<evidence type="ECO:0000256" key="2">
    <source>
        <dbReference type="SAM" id="SignalP"/>
    </source>
</evidence>
<keyword evidence="4" id="KW-1185">Reference proteome</keyword>
<evidence type="ECO:0000256" key="1">
    <source>
        <dbReference type="SAM" id="MobiDB-lite"/>
    </source>
</evidence>
<evidence type="ECO:0000313" key="4">
    <source>
        <dbReference type="Proteomes" id="UP000534783"/>
    </source>
</evidence>
<feature type="chain" id="PRO_5031172504" description="DUF5666 domain-containing protein" evidence="2">
    <location>
        <begin position="25"/>
        <end position="159"/>
    </location>
</feature>
<evidence type="ECO:0000313" key="3">
    <source>
        <dbReference type="EMBL" id="NKE71005.1"/>
    </source>
</evidence>
<organism evidence="3 4">
    <name type="scientific">Candidatus Manganitrophus noduliformans</name>
    <dbReference type="NCBI Taxonomy" id="2606439"/>
    <lineage>
        <taxon>Bacteria</taxon>
        <taxon>Pseudomonadati</taxon>
        <taxon>Nitrospirota</taxon>
        <taxon>Nitrospiria</taxon>
        <taxon>Candidatus Troglogloeales</taxon>
        <taxon>Candidatus Manganitrophaceae</taxon>
        <taxon>Candidatus Manganitrophus</taxon>
    </lineage>
</organism>
<name>A0A7X6IB21_9BACT</name>
<dbReference type="Proteomes" id="UP000534783">
    <property type="component" value="Unassembled WGS sequence"/>
</dbReference>
<feature type="region of interest" description="Disordered" evidence="1">
    <location>
        <begin position="113"/>
        <end position="159"/>
    </location>
</feature>
<reference evidence="3 4" key="1">
    <citation type="journal article" date="2020" name="Nature">
        <title>Bacterial chemolithoautotrophy via manganese oxidation.</title>
        <authorList>
            <person name="Yu H."/>
            <person name="Leadbetter J.R."/>
        </authorList>
    </citation>
    <scope>NUCLEOTIDE SEQUENCE [LARGE SCALE GENOMIC DNA]</scope>
    <source>
        <strain evidence="3 4">Mn-1</strain>
    </source>
</reference>
<comment type="caution">
    <text evidence="3">The sequence shown here is derived from an EMBL/GenBank/DDBJ whole genome shotgun (WGS) entry which is preliminary data.</text>
</comment>
<evidence type="ECO:0008006" key="5">
    <source>
        <dbReference type="Google" id="ProtNLM"/>
    </source>
</evidence>
<keyword evidence="2" id="KW-0732">Signal</keyword>
<feature type="compositionally biased region" description="Low complexity" evidence="1">
    <location>
        <begin position="139"/>
        <end position="159"/>
    </location>
</feature>
<sequence>MRKASVLVLSLLCAGLFAAASVMAEEAAGDEKPAISAQKGRMTSIKGEITEIDPAGSHVKVKEKNEEITIGVTDNTIITAGKIKRTLADLKAGDQVVARFTEEDGRKIARSIRVATVGKGSGKKPPAPKAEAPKEEAPATEAPPAEPPAAASLEEAAQE</sequence>